<dbReference type="InterPro" id="IPR002213">
    <property type="entry name" value="UDP_glucos_trans"/>
</dbReference>
<dbReference type="InterPro" id="IPR035595">
    <property type="entry name" value="UDP_glycos_trans_CS"/>
</dbReference>
<evidence type="ECO:0000256" key="2">
    <source>
        <dbReference type="ARBA" id="ARBA00022676"/>
    </source>
</evidence>
<protein>
    <recommendedName>
        <fullName evidence="5">Glycosyltransferase</fullName>
        <ecNumber evidence="5">2.4.1.-</ecNumber>
    </recommendedName>
</protein>
<sequence length="474" mass="52135">MDSAQRKPHAVCVPFPAQGHINPMLKLAKLLHHSGFHITFVHTVYNHRRLVKSNGAASLSGLPGFRFEKIHDGLPETDDADTTQDVPALCRSVLEHFITPFRELVARLSVVGAQGGGDVPPVTCIVSDIIMPFTVVVAEELSVPVVLLLTMSACGFSGSAYHHQLARRCLIPLVDESYLTNGHLDTIIDFIPGMEGIRLRDLYSFYQTTNRDDIMLRFNLEKLKLATKASAIIVNTFTPLESDVLEGLPEYLPKILPVGPLHLLLDRVPKGSPLHSIRSNLWKDESECMAWLGSRPPRSVLYVNYGSVVGVSPRQLAEFAWGLADSGHPFLWVIRPDMAAGEGEGALPGEFLKATEGRSFLASWCPQEQVIRHQSIGGFLTHCGWNSTLEALGAGVPMICWPFFADQRTNCWFACRKWGVGVELGGDVRRAEVGELVREVLGGEKGEDMRRKAAEWKRLAGEAASPSGSSSLNW</sequence>
<dbReference type="GO" id="GO:0080043">
    <property type="term" value="F:quercetin 3-O-glucosyltransferase activity"/>
    <property type="evidence" value="ECO:0007669"/>
    <property type="project" value="TreeGrafter"/>
</dbReference>
<dbReference type="Gene3D" id="3.40.50.2000">
    <property type="entry name" value="Glycogen Phosphorylase B"/>
    <property type="match status" value="2"/>
</dbReference>
<accession>A0A7N0UFS2</accession>
<dbReference type="CDD" id="cd03784">
    <property type="entry name" value="GT1_Gtf-like"/>
    <property type="match status" value="1"/>
</dbReference>
<dbReference type="PANTHER" id="PTHR11926:SF774">
    <property type="entry name" value="UDP-GLYCOSYLTRANSFERASE 85A1-RELATED"/>
    <property type="match status" value="1"/>
</dbReference>
<feature type="domain" description="Glycosyltransferase N-terminal" evidence="6">
    <location>
        <begin position="11"/>
        <end position="49"/>
    </location>
</feature>
<dbReference type="InterPro" id="IPR058980">
    <property type="entry name" value="Glyco_transf_N"/>
</dbReference>
<evidence type="ECO:0000256" key="3">
    <source>
        <dbReference type="ARBA" id="ARBA00022679"/>
    </source>
</evidence>
<evidence type="ECO:0000259" key="6">
    <source>
        <dbReference type="Pfam" id="PF26168"/>
    </source>
</evidence>
<dbReference type="Proteomes" id="UP000594263">
    <property type="component" value="Unplaced"/>
</dbReference>
<keyword evidence="8" id="KW-1185">Reference proteome</keyword>
<dbReference type="EC" id="2.4.1.-" evidence="5"/>
<keyword evidence="3 4" id="KW-0808">Transferase</keyword>
<evidence type="ECO:0000313" key="8">
    <source>
        <dbReference type="Proteomes" id="UP000594263"/>
    </source>
</evidence>
<name>A0A7N0UFS2_KALFE</name>
<evidence type="ECO:0000256" key="1">
    <source>
        <dbReference type="ARBA" id="ARBA00009995"/>
    </source>
</evidence>
<dbReference type="PANTHER" id="PTHR11926">
    <property type="entry name" value="GLUCOSYL/GLUCURONOSYL TRANSFERASES"/>
    <property type="match status" value="1"/>
</dbReference>
<dbReference type="OMA" id="MNLHENN"/>
<reference evidence="7" key="1">
    <citation type="submission" date="2021-01" db="UniProtKB">
        <authorList>
            <consortium name="EnsemblPlants"/>
        </authorList>
    </citation>
    <scope>IDENTIFICATION</scope>
</reference>
<dbReference type="FunFam" id="3.40.50.2000:FF:000065">
    <property type="entry name" value="Glycosyltransferase"/>
    <property type="match status" value="1"/>
</dbReference>
<keyword evidence="2 4" id="KW-0328">Glycosyltransferase</keyword>
<dbReference type="Gramene" id="Kaladp0067s0067.1.v1.1">
    <property type="protein sequence ID" value="Kaladp0067s0067.1.v1.1"/>
    <property type="gene ID" value="Kaladp0067s0067.v1.1"/>
</dbReference>
<proteinExistence type="inferred from homology"/>
<evidence type="ECO:0000256" key="4">
    <source>
        <dbReference type="RuleBase" id="RU003718"/>
    </source>
</evidence>
<dbReference type="PROSITE" id="PS00375">
    <property type="entry name" value="UDPGT"/>
    <property type="match status" value="1"/>
</dbReference>
<comment type="similarity">
    <text evidence="1 4">Belongs to the UDP-glycosyltransferase family.</text>
</comment>
<dbReference type="EnsemblPlants" id="Kaladp0067s0067.1.v1.1">
    <property type="protein sequence ID" value="Kaladp0067s0067.1.v1.1"/>
    <property type="gene ID" value="Kaladp0067s0067.v1.1"/>
</dbReference>
<organism evidence="7 8">
    <name type="scientific">Kalanchoe fedtschenkoi</name>
    <name type="common">Lavender scallops</name>
    <name type="synonym">South American air plant</name>
    <dbReference type="NCBI Taxonomy" id="63787"/>
    <lineage>
        <taxon>Eukaryota</taxon>
        <taxon>Viridiplantae</taxon>
        <taxon>Streptophyta</taxon>
        <taxon>Embryophyta</taxon>
        <taxon>Tracheophyta</taxon>
        <taxon>Spermatophyta</taxon>
        <taxon>Magnoliopsida</taxon>
        <taxon>eudicotyledons</taxon>
        <taxon>Gunneridae</taxon>
        <taxon>Pentapetalae</taxon>
        <taxon>Saxifragales</taxon>
        <taxon>Crassulaceae</taxon>
        <taxon>Kalanchoe</taxon>
    </lineage>
</organism>
<dbReference type="Pfam" id="PF26168">
    <property type="entry name" value="Glyco_transf_N"/>
    <property type="match status" value="1"/>
</dbReference>
<dbReference type="FunFam" id="3.40.50.2000:FF:000027">
    <property type="entry name" value="Glycosyltransferase"/>
    <property type="match status" value="1"/>
</dbReference>
<dbReference type="SUPFAM" id="SSF53756">
    <property type="entry name" value="UDP-Glycosyltransferase/glycogen phosphorylase"/>
    <property type="match status" value="1"/>
</dbReference>
<evidence type="ECO:0000256" key="5">
    <source>
        <dbReference type="RuleBase" id="RU362057"/>
    </source>
</evidence>
<dbReference type="Pfam" id="PF00201">
    <property type="entry name" value="UDPGT"/>
    <property type="match status" value="1"/>
</dbReference>
<evidence type="ECO:0000313" key="7">
    <source>
        <dbReference type="EnsemblPlants" id="Kaladp0067s0067.1.v1.1"/>
    </source>
</evidence>
<dbReference type="GO" id="GO:0080044">
    <property type="term" value="F:quercetin 7-O-glucosyltransferase activity"/>
    <property type="evidence" value="ECO:0007669"/>
    <property type="project" value="TreeGrafter"/>
</dbReference>
<dbReference type="AlphaFoldDB" id="A0A7N0UFS2"/>